<keyword evidence="4" id="KW-0808">Transferase</keyword>
<keyword evidence="4" id="KW-0418">Kinase</keyword>
<proteinExistence type="predicted"/>
<feature type="domain" description="Histidine kinase" evidence="7">
    <location>
        <begin position="1"/>
        <end position="109"/>
    </location>
</feature>
<comment type="catalytic activity">
    <reaction evidence="1">
        <text>ATP + protein L-histidine = ADP + protein N-phospho-L-histidine.</text>
        <dbReference type="EC" id="2.7.13.3"/>
    </reaction>
</comment>
<dbReference type="EMBL" id="BAAAXF010000057">
    <property type="protein sequence ID" value="GAA3500962.1"/>
    <property type="molecule type" value="Genomic_DNA"/>
</dbReference>
<dbReference type="EC" id="2.7.13.3" evidence="2"/>
<evidence type="ECO:0000256" key="1">
    <source>
        <dbReference type="ARBA" id="ARBA00000085"/>
    </source>
</evidence>
<evidence type="ECO:0000313" key="9">
    <source>
        <dbReference type="Proteomes" id="UP001501455"/>
    </source>
</evidence>
<dbReference type="PANTHER" id="PTHR43547">
    <property type="entry name" value="TWO-COMPONENT HISTIDINE KINASE"/>
    <property type="match status" value="1"/>
</dbReference>
<dbReference type="InterPro" id="IPR004358">
    <property type="entry name" value="Sig_transdc_His_kin-like_C"/>
</dbReference>
<dbReference type="InterPro" id="IPR003594">
    <property type="entry name" value="HATPase_dom"/>
</dbReference>
<dbReference type="InterPro" id="IPR005467">
    <property type="entry name" value="His_kinase_dom"/>
</dbReference>
<evidence type="ECO:0000256" key="3">
    <source>
        <dbReference type="ARBA" id="ARBA00022553"/>
    </source>
</evidence>
<feature type="compositionally biased region" description="Polar residues" evidence="6">
    <location>
        <begin position="99"/>
        <end position="111"/>
    </location>
</feature>
<accession>A0ABP6TZX7</accession>
<evidence type="ECO:0000256" key="6">
    <source>
        <dbReference type="SAM" id="MobiDB-lite"/>
    </source>
</evidence>
<dbReference type="CDD" id="cd00075">
    <property type="entry name" value="HATPase"/>
    <property type="match status" value="1"/>
</dbReference>
<dbReference type="PANTHER" id="PTHR43547:SF2">
    <property type="entry name" value="HYBRID SIGNAL TRANSDUCTION HISTIDINE KINASE C"/>
    <property type="match status" value="1"/>
</dbReference>
<dbReference type="PROSITE" id="PS50109">
    <property type="entry name" value="HIS_KIN"/>
    <property type="match status" value="1"/>
</dbReference>
<dbReference type="SUPFAM" id="SSF55874">
    <property type="entry name" value="ATPase domain of HSP90 chaperone/DNA topoisomerase II/histidine kinase"/>
    <property type="match status" value="1"/>
</dbReference>
<dbReference type="Gene3D" id="3.30.565.10">
    <property type="entry name" value="Histidine kinase-like ATPase, C-terminal domain"/>
    <property type="match status" value="1"/>
</dbReference>
<keyword evidence="3" id="KW-0597">Phosphoprotein</keyword>
<protein>
    <recommendedName>
        <fullName evidence="2">histidine kinase</fullName>
        <ecNumber evidence="2">2.7.13.3</ecNumber>
    </recommendedName>
</protein>
<dbReference type="Proteomes" id="UP001501455">
    <property type="component" value="Unassembled WGS sequence"/>
</dbReference>
<dbReference type="RefSeq" id="WP_237480913.1">
    <property type="nucleotide sequence ID" value="NZ_BAAAXF010000057.1"/>
</dbReference>
<gene>
    <name evidence="8" type="ORF">GCM10019016_080690</name>
</gene>
<keyword evidence="5" id="KW-0902">Two-component regulatory system</keyword>
<sequence length="124" mass="13011">MGVRLRQIVTNQLTNALKFVPAGGTVNVTLRRDGDWAELRVADTGPGIPAEDLPRIFDRFFRSRTARADGSGIGLAVAAELTAAHSGTLTADSAPGQGATFTTRLPATSSARPRKPGQSPRSTP</sequence>
<name>A0ABP6TZX7_9ACTN</name>
<evidence type="ECO:0000259" key="7">
    <source>
        <dbReference type="PROSITE" id="PS50109"/>
    </source>
</evidence>
<reference evidence="9" key="1">
    <citation type="journal article" date="2019" name="Int. J. Syst. Evol. Microbiol.">
        <title>The Global Catalogue of Microorganisms (GCM) 10K type strain sequencing project: providing services to taxonomists for standard genome sequencing and annotation.</title>
        <authorList>
            <consortium name="The Broad Institute Genomics Platform"/>
            <consortium name="The Broad Institute Genome Sequencing Center for Infectious Disease"/>
            <person name="Wu L."/>
            <person name="Ma J."/>
        </authorList>
    </citation>
    <scope>NUCLEOTIDE SEQUENCE [LARGE SCALE GENOMIC DNA]</scope>
    <source>
        <strain evidence="9">JCM 4816</strain>
    </source>
</reference>
<organism evidence="8 9">
    <name type="scientific">Streptomyces prasinosporus</name>
    <dbReference type="NCBI Taxonomy" id="68256"/>
    <lineage>
        <taxon>Bacteria</taxon>
        <taxon>Bacillati</taxon>
        <taxon>Actinomycetota</taxon>
        <taxon>Actinomycetes</taxon>
        <taxon>Kitasatosporales</taxon>
        <taxon>Streptomycetaceae</taxon>
        <taxon>Streptomyces</taxon>
        <taxon>Streptomyces albogriseolus group</taxon>
    </lineage>
</organism>
<evidence type="ECO:0000313" key="8">
    <source>
        <dbReference type="EMBL" id="GAA3500962.1"/>
    </source>
</evidence>
<dbReference type="SMART" id="SM00387">
    <property type="entry name" value="HATPase_c"/>
    <property type="match status" value="1"/>
</dbReference>
<dbReference type="PRINTS" id="PR00344">
    <property type="entry name" value="BCTRLSENSOR"/>
</dbReference>
<feature type="region of interest" description="Disordered" evidence="6">
    <location>
        <begin position="89"/>
        <end position="124"/>
    </location>
</feature>
<evidence type="ECO:0000256" key="5">
    <source>
        <dbReference type="ARBA" id="ARBA00023012"/>
    </source>
</evidence>
<evidence type="ECO:0000256" key="2">
    <source>
        <dbReference type="ARBA" id="ARBA00012438"/>
    </source>
</evidence>
<dbReference type="Pfam" id="PF02518">
    <property type="entry name" value="HATPase_c"/>
    <property type="match status" value="1"/>
</dbReference>
<dbReference type="InterPro" id="IPR036890">
    <property type="entry name" value="HATPase_C_sf"/>
</dbReference>
<keyword evidence="9" id="KW-1185">Reference proteome</keyword>
<evidence type="ECO:0000256" key="4">
    <source>
        <dbReference type="ARBA" id="ARBA00022777"/>
    </source>
</evidence>
<comment type="caution">
    <text evidence="8">The sequence shown here is derived from an EMBL/GenBank/DDBJ whole genome shotgun (WGS) entry which is preliminary data.</text>
</comment>